<dbReference type="Proteomes" id="UP000324222">
    <property type="component" value="Unassembled WGS sequence"/>
</dbReference>
<name>A0A5B7IYU8_PORTR</name>
<reference evidence="2 3" key="1">
    <citation type="submission" date="2019-05" db="EMBL/GenBank/DDBJ databases">
        <title>Another draft genome of Portunus trituberculatus and its Hox gene families provides insights of decapod evolution.</title>
        <authorList>
            <person name="Jeong J.-H."/>
            <person name="Song I."/>
            <person name="Kim S."/>
            <person name="Choi T."/>
            <person name="Kim D."/>
            <person name="Ryu S."/>
            <person name="Kim W."/>
        </authorList>
    </citation>
    <scope>NUCLEOTIDE SEQUENCE [LARGE SCALE GENOMIC DNA]</scope>
    <source>
        <tissue evidence="2">Muscle</tissue>
    </source>
</reference>
<evidence type="ECO:0000256" key="1">
    <source>
        <dbReference type="SAM" id="MobiDB-lite"/>
    </source>
</evidence>
<sequence>MHTRESEQGRWPSALRAAHYYVSTAQTGRLPSTTTGKVERWLHGNPMRHRQPHTGSVTDTWPPGGAAHPQSRLRRHVYFLSHVALASFFFSIPNGTQMREDAVCRLKTAKNRSVRRATNRHRLVPRSFLRCGGGAAADLECIMHR</sequence>
<dbReference type="EMBL" id="VSRR010081864">
    <property type="protein sequence ID" value="MPC89690.1"/>
    <property type="molecule type" value="Genomic_DNA"/>
</dbReference>
<organism evidence="2 3">
    <name type="scientific">Portunus trituberculatus</name>
    <name type="common">Swimming crab</name>
    <name type="synonym">Neptunus trituberculatus</name>
    <dbReference type="NCBI Taxonomy" id="210409"/>
    <lineage>
        <taxon>Eukaryota</taxon>
        <taxon>Metazoa</taxon>
        <taxon>Ecdysozoa</taxon>
        <taxon>Arthropoda</taxon>
        <taxon>Crustacea</taxon>
        <taxon>Multicrustacea</taxon>
        <taxon>Malacostraca</taxon>
        <taxon>Eumalacostraca</taxon>
        <taxon>Eucarida</taxon>
        <taxon>Decapoda</taxon>
        <taxon>Pleocyemata</taxon>
        <taxon>Brachyura</taxon>
        <taxon>Eubrachyura</taxon>
        <taxon>Portunoidea</taxon>
        <taxon>Portunidae</taxon>
        <taxon>Portuninae</taxon>
        <taxon>Portunus</taxon>
    </lineage>
</organism>
<keyword evidence="3" id="KW-1185">Reference proteome</keyword>
<dbReference type="AlphaFoldDB" id="A0A5B7IYU8"/>
<evidence type="ECO:0000313" key="2">
    <source>
        <dbReference type="EMBL" id="MPC89690.1"/>
    </source>
</evidence>
<gene>
    <name evidence="2" type="ORF">E2C01_084646</name>
</gene>
<comment type="caution">
    <text evidence="2">The sequence shown here is derived from an EMBL/GenBank/DDBJ whole genome shotgun (WGS) entry which is preliminary data.</text>
</comment>
<accession>A0A5B7IYU8</accession>
<protein>
    <submittedName>
        <fullName evidence="2">Uncharacterized protein</fullName>
    </submittedName>
</protein>
<feature type="region of interest" description="Disordered" evidence="1">
    <location>
        <begin position="45"/>
        <end position="68"/>
    </location>
</feature>
<evidence type="ECO:0000313" key="3">
    <source>
        <dbReference type="Proteomes" id="UP000324222"/>
    </source>
</evidence>
<proteinExistence type="predicted"/>